<dbReference type="EMBL" id="CP146203">
    <property type="protein sequence ID" value="XBH21579.1"/>
    <property type="molecule type" value="Genomic_DNA"/>
</dbReference>
<dbReference type="InterPro" id="IPR053860">
    <property type="entry name" value="DUF6932"/>
</dbReference>
<protein>
    <recommendedName>
        <fullName evidence="2">Nucleotidyltransferase family protein</fullName>
    </recommendedName>
</protein>
<proteinExistence type="predicted"/>
<dbReference type="Pfam" id="PF22014">
    <property type="entry name" value="DUF6932"/>
    <property type="match status" value="1"/>
</dbReference>
<gene>
    <name evidence="1" type="ORF">V5R04_15445</name>
</gene>
<name>A0AAU7DW75_9MICO</name>
<evidence type="ECO:0008006" key="2">
    <source>
        <dbReference type="Google" id="ProtNLM"/>
    </source>
</evidence>
<sequence length="159" mass="18316">MLNLSDGLLPVAKHRASIEEVRRAFVENAPFREQRDRLWNTFLVYRSLILDVIPNARFWVDGGFVTHKEWAAPKDIDVCVLVVQRDLEGVDASFEDLLTREDSAGRRVQPMGGLIDGFLVIRNNRASLQYWHEHWTNVTDQNGDLDPVRRKGYVEVIGE</sequence>
<organism evidence="1">
    <name type="scientific">Jonesiaceae bacterium BS-20</name>
    <dbReference type="NCBI Taxonomy" id="3120821"/>
    <lineage>
        <taxon>Bacteria</taxon>
        <taxon>Bacillati</taxon>
        <taxon>Actinomycetota</taxon>
        <taxon>Actinomycetes</taxon>
        <taxon>Micrococcales</taxon>
        <taxon>Jonesiaceae</taxon>
    </lineage>
</organism>
<dbReference type="AlphaFoldDB" id="A0AAU7DW75"/>
<evidence type="ECO:0000313" key="1">
    <source>
        <dbReference type="EMBL" id="XBH21579.1"/>
    </source>
</evidence>
<reference evidence="1" key="1">
    <citation type="submission" date="2024-02" db="EMBL/GenBank/DDBJ databases">
        <title>Tomenella chthoni gen. nov. sp. nov., a member of the family Jonesiaceae isolated from bat guano.</title>
        <authorList>
            <person name="Miller S.L."/>
            <person name="King J."/>
            <person name="Sankaranarayanan K."/>
            <person name="Lawson P.A."/>
        </authorList>
    </citation>
    <scope>NUCLEOTIDE SEQUENCE</scope>
    <source>
        <strain evidence="1">BS-20</strain>
    </source>
</reference>
<accession>A0AAU7DW75</accession>